<dbReference type="GeneID" id="22912773"/>
<keyword evidence="3" id="KW-1185">Reference proteome</keyword>
<feature type="region of interest" description="Disordered" evidence="1">
    <location>
        <begin position="195"/>
        <end position="266"/>
    </location>
</feature>
<gene>
    <name evidence="2" type="ORF">GNI_075890</name>
</gene>
<dbReference type="AlphaFoldDB" id="A0A023B6U6"/>
<evidence type="ECO:0000313" key="3">
    <source>
        <dbReference type="Proteomes" id="UP000019763"/>
    </source>
</evidence>
<feature type="compositionally biased region" description="Basic and acidic residues" evidence="1">
    <location>
        <begin position="246"/>
        <end position="258"/>
    </location>
</feature>
<reference evidence="2" key="1">
    <citation type="submission" date="2013-12" db="EMBL/GenBank/DDBJ databases">
        <authorList>
            <person name="Omoto C.K."/>
            <person name="Sibley D."/>
            <person name="Venepally P."/>
            <person name="Hadjithomas M."/>
            <person name="Karamycheva S."/>
            <person name="Brunk B."/>
            <person name="Roos D."/>
            <person name="Caler E."/>
            <person name="Lorenzi H."/>
        </authorList>
    </citation>
    <scope>NUCLEOTIDE SEQUENCE</scope>
</reference>
<feature type="compositionally biased region" description="Polar residues" evidence="1">
    <location>
        <begin position="196"/>
        <end position="206"/>
    </location>
</feature>
<organism evidence="2 3">
    <name type="scientific">Gregarina niphandrodes</name>
    <name type="common">Septate eugregarine</name>
    <dbReference type="NCBI Taxonomy" id="110365"/>
    <lineage>
        <taxon>Eukaryota</taxon>
        <taxon>Sar</taxon>
        <taxon>Alveolata</taxon>
        <taxon>Apicomplexa</taxon>
        <taxon>Conoidasida</taxon>
        <taxon>Gregarinasina</taxon>
        <taxon>Eugregarinorida</taxon>
        <taxon>Gregarinidae</taxon>
        <taxon>Gregarina</taxon>
    </lineage>
</organism>
<sequence>MSGGLTEGSSGFEELVEVLHDDLRMSAIADKIKQRIDLQLDQAPTAGVSVFVSNQAPSVNFDELEHIDEGWFESTDCQIADWHQYVEIVPAQTPPMVPTPGDTSEHTSDSLRPHARVVLRCTRDLRAQADQELCAFGEYVAHLLKDLGEQHTPTAVDANTAEQITSEMFNPKTKSGMLVSRQELYLLNVGPRLRTGQESHSATGLRSSDARQMIERREQSKVRDSPTGDSPADFPIGDTDLPPPIGERRHNSDDHSEPEPPAVLDYGIEIFIRNPNETRTYRMVRHPRDQERQ</sequence>
<proteinExistence type="predicted"/>
<evidence type="ECO:0000313" key="2">
    <source>
        <dbReference type="EMBL" id="EZG66776.1"/>
    </source>
</evidence>
<comment type="caution">
    <text evidence="2">The sequence shown here is derived from an EMBL/GenBank/DDBJ whole genome shotgun (WGS) entry which is preliminary data.</text>
</comment>
<evidence type="ECO:0000256" key="1">
    <source>
        <dbReference type="SAM" id="MobiDB-lite"/>
    </source>
</evidence>
<protein>
    <submittedName>
        <fullName evidence="2">Uncharacterized protein</fullName>
    </submittedName>
</protein>
<accession>A0A023B6U6</accession>
<dbReference type="EMBL" id="AFNH02000568">
    <property type="protein sequence ID" value="EZG66776.1"/>
    <property type="molecule type" value="Genomic_DNA"/>
</dbReference>
<name>A0A023B6U6_GRENI</name>
<dbReference type="RefSeq" id="XP_011130487.1">
    <property type="nucleotide sequence ID" value="XM_011132185.1"/>
</dbReference>
<feature type="compositionally biased region" description="Basic and acidic residues" evidence="1">
    <location>
        <begin position="208"/>
        <end position="226"/>
    </location>
</feature>
<dbReference type="VEuPathDB" id="CryptoDB:GNI_075890"/>
<dbReference type="Proteomes" id="UP000019763">
    <property type="component" value="Unassembled WGS sequence"/>
</dbReference>